<dbReference type="OrthoDB" id="365390at2759"/>
<feature type="transmembrane region" description="Helical" evidence="2">
    <location>
        <begin position="119"/>
        <end position="139"/>
    </location>
</feature>
<keyword evidence="4" id="KW-1185">Reference proteome</keyword>
<keyword evidence="2" id="KW-1133">Transmembrane helix</keyword>
<feature type="region of interest" description="Disordered" evidence="1">
    <location>
        <begin position="1072"/>
        <end position="1101"/>
    </location>
</feature>
<feature type="transmembrane region" description="Helical" evidence="2">
    <location>
        <begin position="188"/>
        <end position="210"/>
    </location>
</feature>
<dbReference type="AlphaFoldDB" id="A0A9W5WTI7"/>
<feature type="compositionally biased region" description="Polar residues" evidence="1">
    <location>
        <begin position="1072"/>
        <end position="1085"/>
    </location>
</feature>
<accession>A0A9W5WTI7</accession>
<dbReference type="Proteomes" id="UP001057455">
    <property type="component" value="Unassembled WGS sequence"/>
</dbReference>
<gene>
    <name evidence="3" type="ORF">BaOVIS_003240</name>
</gene>
<organism evidence="3 4">
    <name type="scientific">Babesia ovis</name>
    <dbReference type="NCBI Taxonomy" id="5869"/>
    <lineage>
        <taxon>Eukaryota</taxon>
        <taxon>Sar</taxon>
        <taxon>Alveolata</taxon>
        <taxon>Apicomplexa</taxon>
        <taxon>Aconoidasida</taxon>
        <taxon>Piroplasmida</taxon>
        <taxon>Babesiidae</taxon>
        <taxon>Babesia</taxon>
    </lineage>
</organism>
<protein>
    <submittedName>
        <fullName evidence="3">EamA-like transporter family protein, putative</fullName>
    </submittedName>
</protein>
<evidence type="ECO:0000313" key="4">
    <source>
        <dbReference type="Proteomes" id="UP001057455"/>
    </source>
</evidence>
<sequence>MAIFSKRSLQSMRKVVMGTPAVYSSSLIKELLELEKVDRHWEIAFRRRYLASKEDELRAIEKSFKFHISQWEIGAMIWGAFMLHCLYGLLTLSPLAVVISVFGISLLTQLRMHRDKLTLYYTLVSLGAYIILLVNLIVVHPEHRVNYGSIITIFGLAFIHAIILAVLGRHSIGQHFERFADSCLQFRVPSLLEVQSMFFGVIIFLGICFSTVKLHYLSYTGFIVFLFTVIARAGIKVRRSRHREQNANFLEASLPVVRSLMSVMFTAAALCICIASLFNNHVLSITNQESFKAWERSHGHSGEYTTAVKGLAYIFTISCAFILVVNVLLLLKLMMGSLVLSHALEHSTLFMGKAALGHKKNIRYEYHTYTLDRNGRVMGIETIRKSPINGYNKPNMTCYDIYLAMQKKALHALNHTSLYCFVPIGPLYSTERDTNPLVRGRVSLERMADRLDMAVAGERKRRRDDRRRRERVKRLTDVSLNRPSFISSSIPAGVGLPVAELPRDTLRETCDEIRSHKRSMSIPAELSLCAVDELPVISRHMEKLYKRRCVTTAISDDFYWRKRGIIDRVRTSWLEQETPESLPSFEVLKPTNACVYRDPQNGDFNFNKIDKELSNIFRGLEIMNGYDTATDIGPILDRLKHGRYEPRNTAVHNVITFDIQDEGATPGVTIDIGDDTPVQRLTPSHQDTLMGSSRSGARYSQCTTPAALSEMVSQVHPDGINIDVPQPVQYIDIGTAKSVYHESEWFSPEGKLLDASSPLRSLDKWHWLDSALNDAVDVNTRSVDRNTESYNEDPVEHRMRPIEEVLEGEYYINQNGQLVVKNDDNRYVPVRYKGVRNVRNLAKYFDSRFSRMHADANRGESDSDITPKRRDVAKVVTSPVHKMMMLNTGSNDVYVEHRANIASQQMLLADAIDVHKVAMEIASPSNDAFVDAISSREAIQTGRTNVTITREYENHKPFELVNVAESYSARQQSVDCTPEQVVAEQPSSGTGDAKEVSIAEDIATEAQEGTHREMSVGSSKASMDTVKQLTPRSLRRLAAARHLPLALDSRHEKIYSVCPQPRRDGAVVSVDAINTPNRGSNTGGTPLSAKGRGDKFEGSSGCDFGDPELYSAIESVASPTSLRSRSPALSPSQQVTPRRNWRNEFDFSPIAVHSGMDVLMELMQDMAIDESGAEDQSSDVSHDFIFGR</sequence>
<evidence type="ECO:0000313" key="3">
    <source>
        <dbReference type="EMBL" id="GFE52920.1"/>
    </source>
</evidence>
<keyword evidence="2" id="KW-0812">Transmembrane</keyword>
<name>A0A9W5WTI7_BABOV</name>
<reference evidence="3" key="1">
    <citation type="submission" date="2019-12" db="EMBL/GenBank/DDBJ databases">
        <title>Genome sequence of Babesia ovis.</title>
        <authorList>
            <person name="Yamagishi J."/>
            <person name="Sevinc F."/>
            <person name="Xuan X."/>
        </authorList>
    </citation>
    <scope>NUCLEOTIDE SEQUENCE</scope>
    <source>
        <strain evidence="3">Selcuk</strain>
    </source>
</reference>
<evidence type="ECO:0000256" key="1">
    <source>
        <dbReference type="SAM" id="MobiDB-lite"/>
    </source>
</evidence>
<proteinExistence type="predicted"/>
<evidence type="ECO:0000256" key="2">
    <source>
        <dbReference type="SAM" id="Phobius"/>
    </source>
</evidence>
<keyword evidence="2" id="KW-0472">Membrane</keyword>
<comment type="caution">
    <text evidence="3">The sequence shown here is derived from an EMBL/GenBank/DDBJ whole genome shotgun (WGS) entry which is preliminary data.</text>
</comment>
<feature type="transmembrane region" description="Helical" evidence="2">
    <location>
        <begin position="311"/>
        <end position="331"/>
    </location>
</feature>
<feature type="transmembrane region" description="Helical" evidence="2">
    <location>
        <begin position="86"/>
        <end position="107"/>
    </location>
</feature>
<feature type="transmembrane region" description="Helical" evidence="2">
    <location>
        <begin position="256"/>
        <end position="278"/>
    </location>
</feature>
<dbReference type="EMBL" id="BLIY01000003">
    <property type="protein sequence ID" value="GFE52920.1"/>
    <property type="molecule type" value="Genomic_DNA"/>
</dbReference>
<feature type="transmembrane region" description="Helical" evidence="2">
    <location>
        <begin position="216"/>
        <end position="235"/>
    </location>
</feature>
<feature type="transmembrane region" description="Helical" evidence="2">
    <location>
        <begin position="145"/>
        <end position="167"/>
    </location>
</feature>